<protein>
    <submittedName>
        <fullName evidence="1">Uncharacterized protein</fullName>
    </submittedName>
</protein>
<dbReference type="EMBL" id="QMGS01000063">
    <property type="protein sequence ID" value="RMW84877.1"/>
    <property type="molecule type" value="Genomic_DNA"/>
</dbReference>
<name>A0ABX9VU22_AGGAP</name>
<keyword evidence="2" id="KW-1185">Reference proteome</keyword>
<gene>
    <name evidence="1" type="ORF">DOL88_06765</name>
</gene>
<reference evidence="1 2" key="1">
    <citation type="journal article" date="2019" name="J. Oral Microbiol.">
        <title>Role of OmpA1 and OmpA2 in Aggregatibacter actinomycetemcomitans and Aggregatibacter aphrophilus serum resistance.</title>
        <authorList>
            <person name="Lindholm M."/>
            <person name="Min Aung K."/>
            <person name="Nyunt Wai S."/>
            <person name="Oscarsson J."/>
        </authorList>
    </citation>
    <scope>NUCLEOTIDE SEQUENCE [LARGE SCALE GENOMIC DNA]</scope>
    <source>
        <strain evidence="1 2">HK83</strain>
    </source>
</reference>
<organism evidence="1 2">
    <name type="scientific">Aggregatibacter aphrophilus</name>
    <name type="common">Haemophilus aphrophilus</name>
    <dbReference type="NCBI Taxonomy" id="732"/>
    <lineage>
        <taxon>Bacteria</taxon>
        <taxon>Pseudomonadati</taxon>
        <taxon>Pseudomonadota</taxon>
        <taxon>Gammaproteobacteria</taxon>
        <taxon>Pasteurellales</taxon>
        <taxon>Pasteurellaceae</taxon>
        <taxon>Aggregatibacter</taxon>
    </lineage>
</organism>
<sequence>MFHFIKKRFKKAPHFYHPYKRTNQVRCEILAYFKMTTKCPNFDLSHSNFFLIFYTIPMIN</sequence>
<evidence type="ECO:0000313" key="2">
    <source>
        <dbReference type="Proteomes" id="UP000274211"/>
    </source>
</evidence>
<dbReference type="Proteomes" id="UP000274211">
    <property type="component" value="Unassembled WGS sequence"/>
</dbReference>
<evidence type="ECO:0000313" key="1">
    <source>
        <dbReference type="EMBL" id="RMW84877.1"/>
    </source>
</evidence>
<comment type="caution">
    <text evidence="1">The sequence shown here is derived from an EMBL/GenBank/DDBJ whole genome shotgun (WGS) entry which is preliminary data.</text>
</comment>
<proteinExistence type="predicted"/>
<accession>A0ABX9VU22</accession>